<dbReference type="OrthoDB" id="9803871at2"/>
<dbReference type="EMBL" id="VFML01000001">
    <property type="protein sequence ID" value="TQJ05909.1"/>
    <property type="molecule type" value="Genomic_DNA"/>
</dbReference>
<gene>
    <name evidence="2" type="ORF">FB471_5754</name>
</gene>
<dbReference type="InterPro" id="IPR029044">
    <property type="entry name" value="Nucleotide-diphossugar_trans"/>
</dbReference>
<reference evidence="2 3" key="1">
    <citation type="submission" date="2019-06" db="EMBL/GenBank/DDBJ databases">
        <title>Sequencing the genomes of 1000 actinobacteria strains.</title>
        <authorList>
            <person name="Klenk H.-P."/>
        </authorList>
    </citation>
    <scope>NUCLEOTIDE SEQUENCE [LARGE SCALE GENOMIC DNA]</scope>
    <source>
        <strain evidence="2 3">DSM 45679</strain>
    </source>
</reference>
<evidence type="ECO:0000259" key="1">
    <source>
        <dbReference type="Pfam" id="PF00483"/>
    </source>
</evidence>
<dbReference type="CDD" id="cd04189">
    <property type="entry name" value="G1P_TT_long"/>
    <property type="match status" value="1"/>
</dbReference>
<comment type="caution">
    <text evidence="2">The sequence shown here is derived from an EMBL/GenBank/DDBJ whole genome shotgun (WGS) entry which is preliminary data.</text>
</comment>
<dbReference type="GO" id="GO:0016740">
    <property type="term" value="F:transferase activity"/>
    <property type="evidence" value="ECO:0007669"/>
    <property type="project" value="UniProtKB-KW"/>
</dbReference>
<dbReference type="PANTHER" id="PTHR42883:SF2">
    <property type="entry name" value="THYMIDYLYLTRANSFERASE"/>
    <property type="match status" value="1"/>
</dbReference>
<sequence>MKALVLSGGTGTRLRPLSYSMPKQLIPVANKPVLEHVLENIRDLGVVEIGMIVGDRAPEITRAIGDGSRFGARITYITQDEPLGLAHCVTLAEEFLGDEDFVMYLGDNLLPDGIADIAREFATGRPEAQVVVCKVFDPSSFGVAELDEHGAVLRLVEKPHEPKSDLALIGVYFFTQAIHEAVAAIGPSARGELEITDAIQWLVGRGAEVKATEYGGYWKDTGSVDDVLEGNRQLLDRLRPAVLGEIDHASVLIGPVIVEPGARVLRSTIEGPAIIGAGTVVADSRVGEHTSLGRDCVLSGTSIGNSVVLDGSTLSGIPELRDSLIGRSVSIGAADRGTCHRLVLGDHTHVRIAA</sequence>
<dbReference type="InterPro" id="IPR005835">
    <property type="entry name" value="NTP_transferase_dom"/>
</dbReference>
<keyword evidence="3" id="KW-1185">Reference proteome</keyword>
<dbReference type="Proteomes" id="UP000320876">
    <property type="component" value="Unassembled WGS sequence"/>
</dbReference>
<dbReference type="Gene3D" id="3.90.550.10">
    <property type="entry name" value="Spore Coat Polysaccharide Biosynthesis Protein SpsA, Chain A"/>
    <property type="match status" value="1"/>
</dbReference>
<dbReference type="NCBIfam" id="TIGR01208">
    <property type="entry name" value="rmlA_long"/>
    <property type="match status" value="1"/>
</dbReference>
<organism evidence="2 3">
    <name type="scientific">Amycolatopsis cihanbeyliensis</name>
    <dbReference type="NCBI Taxonomy" id="1128664"/>
    <lineage>
        <taxon>Bacteria</taxon>
        <taxon>Bacillati</taxon>
        <taxon>Actinomycetota</taxon>
        <taxon>Actinomycetes</taxon>
        <taxon>Pseudonocardiales</taxon>
        <taxon>Pseudonocardiaceae</taxon>
        <taxon>Amycolatopsis</taxon>
    </lineage>
</organism>
<dbReference type="AlphaFoldDB" id="A0A542DS35"/>
<dbReference type="PANTHER" id="PTHR42883">
    <property type="entry name" value="GLUCOSE-1-PHOSPHATE THYMIDYLTRANSFERASE"/>
    <property type="match status" value="1"/>
</dbReference>
<name>A0A542DS35_AMYCI</name>
<evidence type="ECO:0000313" key="3">
    <source>
        <dbReference type="Proteomes" id="UP000320876"/>
    </source>
</evidence>
<proteinExistence type="predicted"/>
<keyword evidence="2" id="KW-0808">Transferase</keyword>
<dbReference type="Pfam" id="PF00483">
    <property type="entry name" value="NTP_transferase"/>
    <property type="match status" value="1"/>
</dbReference>
<feature type="domain" description="Nucleotidyl transferase" evidence="1">
    <location>
        <begin position="2"/>
        <end position="236"/>
    </location>
</feature>
<evidence type="ECO:0000313" key="2">
    <source>
        <dbReference type="EMBL" id="TQJ05909.1"/>
    </source>
</evidence>
<protein>
    <submittedName>
        <fullName evidence="2">Glucose-1-phosphate thymidylyltransferase</fullName>
    </submittedName>
</protein>
<dbReference type="InterPro" id="IPR005908">
    <property type="entry name" value="G1P_thy_trans_l"/>
</dbReference>
<dbReference type="Gene3D" id="2.160.10.10">
    <property type="entry name" value="Hexapeptide repeat proteins"/>
    <property type="match status" value="1"/>
</dbReference>
<accession>A0A542DS35</accession>
<dbReference type="SUPFAM" id="SSF53448">
    <property type="entry name" value="Nucleotide-diphospho-sugar transferases"/>
    <property type="match status" value="1"/>
</dbReference>
<dbReference type="RefSeq" id="WP_142001373.1">
    <property type="nucleotide sequence ID" value="NZ_VFML01000001.1"/>
</dbReference>